<accession>A0ABM4UHR1</accession>
<protein>
    <submittedName>
        <fullName evidence="4">F-box protein At3g47150</fullName>
    </submittedName>
</protein>
<gene>
    <name evidence="4" type="primary">LOC140007685</name>
</gene>
<evidence type="ECO:0000313" key="4">
    <source>
        <dbReference type="RefSeq" id="XP_071906822.1"/>
    </source>
</evidence>
<dbReference type="RefSeq" id="XP_071906822.1">
    <property type="nucleotide sequence ID" value="XM_072050721.1"/>
</dbReference>
<dbReference type="PANTHER" id="PTHR31111">
    <property type="entry name" value="BNAA05G37150D PROTEIN-RELATED"/>
    <property type="match status" value="1"/>
</dbReference>
<name>A0ABM4UHR1_COFAR</name>
<dbReference type="PANTHER" id="PTHR31111:SF138">
    <property type="entry name" value="F-BOX ASSOCIATED DOMAIN-CONTAINING PROTEIN"/>
    <property type="match status" value="1"/>
</dbReference>
<feature type="domain" description="F-box associated beta-propeller type 3" evidence="2">
    <location>
        <begin position="129"/>
        <end position="236"/>
    </location>
</feature>
<organism evidence="3 4">
    <name type="scientific">Coffea arabica</name>
    <name type="common">Arabian coffee</name>
    <dbReference type="NCBI Taxonomy" id="13443"/>
    <lineage>
        <taxon>Eukaryota</taxon>
        <taxon>Viridiplantae</taxon>
        <taxon>Streptophyta</taxon>
        <taxon>Embryophyta</taxon>
        <taxon>Tracheophyta</taxon>
        <taxon>Spermatophyta</taxon>
        <taxon>Magnoliopsida</taxon>
        <taxon>eudicotyledons</taxon>
        <taxon>Gunneridae</taxon>
        <taxon>Pentapetalae</taxon>
        <taxon>asterids</taxon>
        <taxon>lamiids</taxon>
        <taxon>Gentianales</taxon>
        <taxon>Rubiaceae</taxon>
        <taxon>Ixoroideae</taxon>
        <taxon>Gardenieae complex</taxon>
        <taxon>Bertiereae - Coffeeae clade</taxon>
        <taxon>Coffeeae</taxon>
        <taxon>Coffea</taxon>
    </lineage>
</organism>
<keyword evidence="3" id="KW-1185">Reference proteome</keyword>
<dbReference type="GeneID" id="140007685"/>
<proteinExistence type="predicted"/>
<evidence type="ECO:0000313" key="3">
    <source>
        <dbReference type="Proteomes" id="UP001652660"/>
    </source>
</evidence>
<feature type="region of interest" description="Disordered" evidence="1">
    <location>
        <begin position="1"/>
        <end position="41"/>
    </location>
</feature>
<evidence type="ECO:0000259" key="2">
    <source>
        <dbReference type="Pfam" id="PF08268"/>
    </source>
</evidence>
<evidence type="ECO:0000256" key="1">
    <source>
        <dbReference type="SAM" id="MobiDB-lite"/>
    </source>
</evidence>
<reference evidence="4" key="1">
    <citation type="submission" date="2025-08" db="UniProtKB">
        <authorList>
            <consortium name="RefSeq"/>
        </authorList>
    </citation>
    <scope>IDENTIFICATION</scope>
    <source>
        <tissue evidence="4">Leaves</tissue>
    </source>
</reference>
<dbReference type="Pfam" id="PF08268">
    <property type="entry name" value="FBA_3"/>
    <property type="match status" value="1"/>
</dbReference>
<dbReference type="InterPro" id="IPR013187">
    <property type="entry name" value="F-box-assoc_dom_typ3"/>
</dbReference>
<feature type="compositionally biased region" description="Basic and acidic residues" evidence="1">
    <location>
        <begin position="1"/>
        <end position="12"/>
    </location>
</feature>
<dbReference type="Proteomes" id="UP001652660">
    <property type="component" value="Chromosome 5c"/>
</dbReference>
<sequence length="252" mass="28464">MDETAFDHDQNHGSKFQPSRHRNGPLGYNAETDVERSRLPTTTTQQLPNDFVFGLLMKLEKVKNLHKYKCISKSWCSIINSPQFSASYRSFHRGGLPISIPERIAGLRQLSFYYSSVLVEEQPIEPFFCRFKMPVSKFFGGITEVINGITCVFYQNVVFVCNVCTGEKMILPDLVFRDHNSVNTSTKLFLGYDASNSGVYKLLKLRKVERQGTDFDELEAEILTLGCGSCSRREVLQPVAGIVVDGIFSTGY</sequence>